<dbReference type="InterPro" id="IPR013149">
    <property type="entry name" value="ADH-like_C"/>
</dbReference>
<organism evidence="4 5">
    <name type="scientific">Vineibacter terrae</name>
    <dbReference type="NCBI Taxonomy" id="2586908"/>
    <lineage>
        <taxon>Bacteria</taxon>
        <taxon>Pseudomonadati</taxon>
        <taxon>Pseudomonadota</taxon>
        <taxon>Alphaproteobacteria</taxon>
        <taxon>Hyphomicrobiales</taxon>
        <taxon>Vineibacter</taxon>
    </lineage>
</organism>
<reference evidence="4 5" key="1">
    <citation type="submission" date="2019-06" db="EMBL/GenBank/DDBJ databases">
        <title>New taxonomy in bacterial strain CC-CFT640, isolated from vineyard.</title>
        <authorList>
            <person name="Lin S.-Y."/>
            <person name="Tsai C.-F."/>
            <person name="Young C.-C."/>
        </authorList>
    </citation>
    <scope>NUCLEOTIDE SEQUENCE [LARGE SCALE GENOMIC DNA]</scope>
    <source>
        <strain evidence="4 5">CC-CFT640</strain>
    </source>
</reference>
<dbReference type="Pfam" id="PF08240">
    <property type="entry name" value="ADH_N"/>
    <property type="match status" value="1"/>
</dbReference>
<evidence type="ECO:0000259" key="3">
    <source>
        <dbReference type="SMART" id="SM00829"/>
    </source>
</evidence>
<dbReference type="Gene3D" id="3.40.50.720">
    <property type="entry name" value="NAD(P)-binding Rossmann-like Domain"/>
    <property type="match status" value="1"/>
</dbReference>
<keyword evidence="5" id="KW-1185">Reference proteome</keyword>
<dbReference type="PANTHER" id="PTHR44154">
    <property type="entry name" value="QUINONE OXIDOREDUCTASE"/>
    <property type="match status" value="1"/>
</dbReference>
<dbReference type="SUPFAM" id="SSF51735">
    <property type="entry name" value="NAD(P)-binding Rossmann-fold domains"/>
    <property type="match status" value="1"/>
</dbReference>
<dbReference type="PANTHER" id="PTHR44154:SF1">
    <property type="entry name" value="QUINONE OXIDOREDUCTASE"/>
    <property type="match status" value="1"/>
</dbReference>
<sequence>MPGPIRQHRAQREAALPWSMSMKAAWYERNGPALAVIEVGEMPDPVPGRGEVLVRIRASAVNPSDVKSRAGLRSKMSVPRQIPHSDAAGEIVDVGADVPRSRIGERVWTWNAAYGRWNGTAAQLCTLPAEMAVPLPAMLDFAQGACLAIPLLTAHRCLFADGPPTGETVLVSGGAGVVGHYAVQLARWAGAQVIATVSGPQKAAHAAAAGAHAVINYRTEDVAARVAQLTGGAGVDRIIEVELGENLDMDLGMLRDQGVLVYYGSKTPAAQLPFFRSILKNVLIRPVLMYTITPAQRDQAIRDIGRWLADRGLAGADNPGGAVRDRPALPAGRHRRRPCLRRGRNQDRPRRRRHRLSWHRCRRTHQRSDCAAHCSIPAASMRPDRRAISCPLRRRSSVGML</sequence>
<dbReference type="Proteomes" id="UP000321638">
    <property type="component" value="Unassembled WGS sequence"/>
</dbReference>
<evidence type="ECO:0000313" key="5">
    <source>
        <dbReference type="Proteomes" id="UP000321638"/>
    </source>
</evidence>
<dbReference type="AlphaFoldDB" id="A0A5C8PQK3"/>
<dbReference type="InterPro" id="IPR051603">
    <property type="entry name" value="Zinc-ADH_QOR/CCCR"/>
</dbReference>
<dbReference type="InterPro" id="IPR020843">
    <property type="entry name" value="ER"/>
</dbReference>
<protein>
    <submittedName>
        <fullName evidence="4">NADPH:quinone reductase</fullName>
    </submittedName>
</protein>
<evidence type="ECO:0000313" key="4">
    <source>
        <dbReference type="EMBL" id="TXL77198.1"/>
    </source>
</evidence>
<dbReference type="SMART" id="SM00829">
    <property type="entry name" value="PKS_ER"/>
    <property type="match status" value="1"/>
</dbReference>
<dbReference type="GO" id="GO:0016491">
    <property type="term" value="F:oxidoreductase activity"/>
    <property type="evidence" value="ECO:0007669"/>
    <property type="project" value="InterPro"/>
</dbReference>
<dbReference type="CDD" id="cd08253">
    <property type="entry name" value="zeta_crystallin"/>
    <property type="match status" value="1"/>
</dbReference>
<feature type="compositionally biased region" description="Basic residues" evidence="2">
    <location>
        <begin position="332"/>
        <end position="356"/>
    </location>
</feature>
<name>A0A5C8PQK3_9HYPH</name>
<gene>
    <name evidence="4" type="ORF">FHP25_10575</name>
</gene>
<dbReference type="Gene3D" id="3.90.180.10">
    <property type="entry name" value="Medium-chain alcohol dehydrogenases, catalytic domain"/>
    <property type="match status" value="1"/>
</dbReference>
<evidence type="ECO:0000256" key="2">
    <source>
        <dbReference type="SAM" id="MobiDB-lite"/>
    </source>
</evidence>
<keyword evidence="1" id="KW-0521">NADP</keyword>
<feature type="region of interest" description="Disordered" evidence="2">
    <location>
        <begin position="318"/>
        <end position="356"/>
    </location>
</feature>
<feature type="domain" description="Enoyl reductase (ER)" evidence="3">
    <location>
        <begin position="31"/>
        <end position="308"/>
    </location>
</feature>
<dbReference type="OrthoDB" id="7355832at2"/>
<comment type="caution">
    <text evidence="4">The sequence shown here is derived from an EMBL/GenBank/DDBJ whole genome shotgun (WGS) entry which is preliminary data.</text>
</comment>
<dbReference type="Pfam" id="PF00107">
    <property type="entry name" value="ADH_zinc_N"/>
    <property type="match status" value="1"/>
</dbReference>
<dbReference type="EMBL" id="VDUZ01000009">
    <property type="protein sequence ID" value="TXL77198.1"/>
    <property type="molecule type" value="Genomic_DNA"/>
</dbReference>
<dbReference type="SUPFAM" id="SSF50129">
    <property type="entry name" value="GroES-like"/>
    <property type="match status" value="1"/>
</dbReference>
<dbReference type="InterPro" id="IPR011032">
    <property type="entry name" value="GroES-like_sf"/>
</dbReference>
<dbReference type="InterPro" id="IPR036291">
    <property type="entry name" value="NAD(P)-bd_dom_sf"/>
</dbReference>
<proteinExistence type="predicted"/>
<accession>A0A5C8PQK3</accession>
<evidence type="ECO:0000256" key="1">
    <source>
        <dbReference type="ARBA" id="ARBA00022857"/>
    </source>
</evidence>
<dbReference type="InterPro" id="IPR013154">
    <property type="entry name" value="ADH-like_N"/>
</dbReference>